<dbReference type="InterPro" id="IPR031997">
    <property type="entry name" value="T4-gp15_tss"/>
</dbReference>
<proteinExistence type="predicted"/>
<name>A0A9N6ZHS0_9VIRU</name>
<reference evidence="1" key="1">
    <citation type="submission" date="2022-10" db="EMBL/GenBank/DDBJ databases">
        <authorList>
            <person name="Meaden S."/>
        </authorList>
    </citation>
    <scope>NUCLEOTIDE SEQUENCE</scope>
</reference>
<gene>
    <name evidence="1" type="ORF">ORM20_00213</name>
</gene>
<dbReference type="EMBL" id="OX359470">
    <property type="protein sequence ID" value="CAI3971262.1"/>
    <property type="molecule type" value="Genomic_DNA"/>
</dbReference>
<evidence type="ECO:0000313" key="1">
    <source>
        <dbReference type="EMBL" id="CAI3971262.1"/>
    </source>
</evidence>
<protein>
    <submittedName>
        <fullName evidence="1">Tail sheath stabilizer</fullName>
    </submittedName>
</protein>
<accession>A0A9N6ZHS0</accession>
<sequence>MRSRYFSHAHVRTAIGIFGALFNRIYIARFDKTGTKIDKLCHVPILYVPRSKIYAKDWFQNQESNKDIYEKFFGVYPRISYEFAGMSYRPAVQLQKAAKVRSQNQFGGTPVPYILNFNMNISAIDNLTALQVLEQIIPYFKPSYVAECDHEVFDNLNKDIRINLVGINLEDNYGDYENSRTVTYALQFEMEVSFFPYVKGADVELSKVGECGIEVEVPILELCPNPGEGGNDGEIIEKIIVDYHDMAVWPKFWPTIERDIITKDGVETVEATHPIPLDPLV</sequence>
<dbReference type="Gene3D" id="3.30.2000.40">
    <property type="entry name" value="Myoviridae tail sheath stabiliser"/>
    <property type="match status" value="1"/>
</dbReference>
<dbReference type="InterPro" id="IPR038553">
    <property type="entry name" value="T4-gp15_tss_sf"/>
</dbReference>
<organism evidence="1">
    <name type="scientific">Ochrobactrum phage ORM_20</name>
    <dbReference type="NCBI Taxonomy" id="2985243"/>
    <lineage>
        <taxon>Viruses</taxon>
    </lineage>
</organism>
<dbReference type="Pfam" id="PF16724">
    <property type="entry name" value="T4-gp15_tss"/>
    <property type="match status" value="1"/>
</dbReference>